<dbReference type="AlphaFoldDB" id="A0AAP0FYN0"/>
<proteinExistence type="predicted"/>
<name>A0AAP0FYN0_9ASPA</name>
<accession>A0AAP0FYN0</accession>
<organism evidence="2 3">
    <name type="scientific">Platanthera zijinensis</name>
    <dbReference type="NCBI Taxonomy" id="2320716"/>
    <lineage>
        <taxon>Eukaryota</taxon>
        <taxon>Viridiplantae</taxon>
        <taxon>Streptophyta</taxon>
        <taxon>Embryophyta</taxon>
        <taxon>Tracheophyta</taxon>
        <taxon>Spermatophyta</taxon>
        <taxon>Magnoliopsida</taxon>
        <taxon>Liliopsida</taxon>
        <taxon>Asparagales</taxon>
        <taxon>Orchidaceae</taxon>
        <taxon>Orchidoideae</taxon>
        <taxon>Orchideae</taxon>
        <taxon>Orchidinae</taxon>
        <taxon>Platanthera</taxon>
    </lineage>
</organism>
<evidence type="ECO:0000313" key="2">
    <source>
        <dbReference type="EMBL" id="KAK8925847.1"/>
    </source>
</evidence>
<sequence length="266" mass="30187">MENSLEFQEILKQECQNQCMLMFILLRITLNTRQTLKTFHRITISMEQNRLLLLNQILSWLKIFLNQLSRTEDLEKTHLLTGREDGAILEMTISTGRVCGGYVGGTCLGGVSTCGERFVVEKNYLMIECIFLPMITPLTVGIGSLQRLILIVSYNRFLRAERLEESEPLTRVFFKSAKMCSASGGKGLALLTEPNSVKRRAGAFRSRRAVGANWRSLGRAAACWWSGQVSRGSIRAGRQPTTDGEEQVRAKRERERERYEWASGEN</sequence>
<protein>
    <submittedName>
        <fullName evidence="2">Uncharacterized protein</fullName>
    </submittedName>
</protein>
<dbReference type="Proteomes" id="UP001418222">
    <property type="component" value="Unassembled WGS sequence"/>
</dbReference>
<reference evidence="2 3" key="1">
    <citation type="journal article" date="2022" name="Nat. Plants">
        <title>Genomes of leafy and leafless Platanthera orchids illuminate the evolution of mycoheterotrophy.</title>
        <authorList>
            <person name="Li M.H."/>
            <person name="Liu K.W."/>
            <person name="Li Z."/>
            <person name="Lu H.C."/>
            <person name="Ye Q.L."/>
            <person name="Zhang D."/>
            <person name="Wang J.Y."/>
            <person name="Li Y.F."/>
            <person name="Zhong Z.M."/>
            <person name="Liu X."/>
            <person name="Yu X."/>
            <person name="Liu D.K."/>
            <person name="Tu X.D."/>
            <person name="Liu B."/>
            <person name="Hao Y."/>
            <person name="Liao X.Y."/>
            <person name="Jiang Y.T."/>
            <person name="Sun W.H."/>
            <person name="Chen J."/>
            <person name="Chen Y.Q."/>
            <person name="Ai Y."/>
            <person name="Zhai J.W."/>
            <person name="Wu S.S."/>
            <person name="Zhou Z."/>
            <person name="Hsiao Y.Y."/>
            <person name="Wu W.L."/>
            <person name="Chen Y.Y."/>
            <person name="Lin Y.F."/>
            <person name="Hsu J.L."/>
            <person name="Li C.Y."/>
            <person name="Wang Z.W."/>
            <person name="Zhao X."/>
            <person name="Zhong W.Y."/>
            <person name="Ma X.K."/>
            <person name="Ma L."/>
            <person name="Huang J."/>
            <person name="Chen G.Z."/>
            <person name="Huang M.Z."/>
            <person name="Huang L."/>
            <person name="Peng D.H."/>
            <person name="Luo Y.B."/>
            <person name="Zou S.Q."/>
            <person name="Chen S.P."/>
            <person name="Lan S."/>
            <person name="Tsai W.C."/>
            <person name="Van de Peer Y."/>
            <person name="Liu Z.J."/>
        </authorList>
    </citation>
    <scope>NUCLEOTIDE SEQUENCE [LARGE SCALE GENOMIC DNA]</scope>
    <source>
        <strain evidence="2">Lor287</strain>
    </source>
</reference>
<dbReference type="EMBL" id="JBBWWQ010000016">
    <property type="protein sequence ID" value="KAK8925847.1"/>
    <property type="molecule type" value="Genomic_DNA"/>
</dbReference>
<comment type="caution">
    <text evidence="2">The sequence shown here is derived from an EMBL/GenBank/DDBJ whole genome shotgun (WGS) entry which is preliminary data.</text>
</comment>
<keyword evidence="3" id="KW-1185">Reference proteome</keyword>
<feature type="region of interest" description="Disordered" evidence="1">
    <location>
        <begin position="234"/>
        <end position="266"/>
    </location>
</feature>
<evidence type="ECO:0000313" key="3">
    <source>
        <dbReference type="Proteomes" id="UP001418222"/>
    </source>
</evidence>
<evidence type="ECO:0000256" key="1">
    <source>
        <dbReference type="SAM" id="MobiDB-lite"/>
    </source>
</evidence>
<feature type="compositionally biased region" description="Basic and acidic residues" evidence="1">
    <location>
        <begin position="246"/>
        <end position="260"/>
    </location>
</feature>
<gene>
    <name evidence="2" type="ORF">KSP39_PZI018743</name>
</gene>